<feature type="transmembrane region" description="Helical" evidence="1">
    <location>
        <begin position="189"/>
        <end position="212"/>
    </location>
</feature>
<dbReference type="EMBL" id="BOPO01000130">
    <property type="protein sequence ID" value="GIL31198.1"/>
    <property type="molecule type" value="Genomic_DNA"/>
</dbReference>
<proteinExistence type="predicted"/>
<evidence type="ECO:0000313" key="3">
    <source>
        <dbReference type="Proteomes" id="UP000614996"/>
    </source>
</evidence>
<protein>
    <submittedName>
        <fullName evidence="2">Membrane protein</fullName>
    </submittedName>
</protein>
<feature type="transmembrane region" description="Helical" evidence="1">
    <location>
        <begin position="21"/>
        <end position="44"/>
    </location>
</feature>
<keyword evidence="1" id="KW-0812">Transmembrane</keyword>
<accession>A0A8J4AHE5</accession>
<evidence type="ECO:0000256" key="1">
    <source>
        <dbReference type="SAM" id="Phobius"/>
    </source>
</evidence>
<name>A0A8J4AHE5_9ACTN</name>
<keyword evidence="3" id="KW-1185">Reference proteome</keyword>
<organism evidence="2 3">
    <name type="scientific">Actinocatenispora comari</name>
    <dbReference type="NCBI Taxonomy" id="2807577"/>
    <lineage>
        <taxon>Bacteria</taxon>
        <taxon>Bacillati</taxon>
        <taxon>Actinomycetota</taxon>
        <taxon>Actinomycetes</taxon>
        <taxon>Micromonosporales</taxon>
        <taxon>Micromonosporaceae</taxon>
        <taxon>Actinocatenispora</taxon>
    </lineage>
</organism>
<dbReference type="RefSeq" id="WP_207128768.1">
    <property type="nucleotide sequence ID" value="NZ_BOPO01000130.1"/>
</dbReference>
<dbReference type="Proteomes" id="UP000614996">
    <property type="component" value="Unassembled WGS sequence"/>
</dbReference>
<reference evidence="3" key="1">
    <citation type="journal article" date="2021" name="Int. J. Syst. Evol. Microbiol.">
        <title>Actinocatenispora comari sp. nov., an endophytic actinomycete isolated from aerial parts of Comarum salesowianum.</title>
        <authorList>
            <person name="Oyunbileg N."/>
            <person name="Iizaka Y."/>
            <person name="Hamada M."/>
            <person name="Davaapurev B.O."/>
            <person name="Fukumoto A."/>
            <person name="Tsetseg B."/>
            <person name="Kato F."/>
            <person name="Tamura T."/>
            <person name="Batkhuu J."/>
            <person name="Anzai Y."/>
        </authorList>
    </citation>
    <scope>NUCLEOTIDE SEQUENCE [LARGE SCALE GENOMIC DNA]</scope>
    <source>
        <strain evidence="3">NUM-2625</strain>
    </source>
</reference>
<evidence type="ECO:0000313" key="2">
    <source>
        <dbReference type="EMBL" id="GIL31198.1"/>
    </source>
</evidence>
<feature type="transmembrane region" description="Helical" evidence="1">
    <location>
        <begin position="158"/>
        <end position="182"/>
    </location>
</feature>
<feature type="transmembrane region" description="Helical" evidence="1">
    <location>
        <begin position="250"/>
        <end position="272"/>
    </location>
</feature>
<feature type="transmembrane region" description="Helical" evidence="1">
    <location>
        <begin position="301"/>
        <end position="323"/>
    </location>
</feature>
<feature type="transmembrane region" description="Helical" evidence="1">
    <location>
        <begin position="218"/>
        <end position="243"/>
    </location>
</feature>
<gene>
    <name evidence="2" type="ORF">NUM_64520</name>
</gene>
<keyword evidence="1" id="KW-1133">Transmembrane helix</keyword>
<sequence length="340" mass="33982">MNIRTVESGTEAPDTARRRTVGPLVGIVLAVVAVQAALLTMFAWPALHSAPRDLPIVVAGPAPAAHQLAGQLATAKPGAFDVDTVASSAAADRALRQRDAYGAFLIGPGGVRLHVASAASPQIATLLRQVAQAAEQRTGAHVTVTDVVPTDSDDPNGVVLSIGILPLVMTSMLAGILLGLAISSRWLRLVGVLLFAVLAGLASMAIGQYALGAVPGDYLLNAAVVGLLALSVAGSMAGLVALLGAPGAGLGVAVLFVVGIPLAGLTSAPALLPTGWGAVGQYLPPGAGGTLLRSVVYFDSAGAATPLAVLAGWAVLGLVLLLVGRARPRRRLPLAAPNAA</sequence>
<comment type="caution">
    <text evidence="2">The sequence shown here is derived from an EMBL/GenBank/DDBJ whole genome shotgun (WGS) entry which is preliminary data.</text>
</comment>
<dbReference type="AlphaFoldDB" id="A0A8J4AHE5"/>
<keyword evidence="1" id="KW-0472">Membrane</keyword>